<feature type="region of interest" description="Disordered" evidence="1">
    <location>
        <begin position="1"/>
        <end position="63"/>
    </location>
</feature>
<feature type="compositionally biased region" description="Polar residues" evidence="1">
    <location>
        <begin position="11"/>
        <end position="29"/>
    </location>
</feature>
<name>A0A0D2KCK3_9EURO</name>
<keyword evidence="3" id="KW-1185">Reference proteome</keyword>
<evidence type="ECO:0000313" key="3">
    <source>
        <dbReference type="Proteomes" id="UP000053411"/>
    </source>
</evidence>
<dbReference type="OrthoDB" id="4119879at2759"/>
<accession>A0A0D2KCK3</accession>
<proteinExistence type="predicted"/>
<sequence>MENEQGITMDKSPTGSPASDTQTPKTLLLSTEAEMDVQTQADKETSKTPESPASPTDQDKTSTAFFVEPDPETVHPDVDLTDRNNLVRLLALYQSGWEKGRGRGPRDHETCIWCRGPVAPNVEVLTHVGTSNSCRNSWPATCLLDWINQELGGGARNHVLRCPMCREEFFSLYKAEGADFRADQGGPDAGRVINAGWLRCILFSPVYARETCVKKGKPLIIIKSEEARKLVLLNTEKIIFNTCEELPLTGLGPRKRWIDRVLAADTSNNSGPLSSSHTFVQDPVAASIVNHPLVRFEEPPKRTFDTVWVVLDWGSNQFRMSPLLSLQADALKILMEEQGGVVKIMNADEFDAMAKGNGGLAAAVTGFQPDDRAELAEMWESGSVWLSKLLNESSKDGEHASDKEWYERLARAFGSKVNLSPEEADDGVREDVPSSAHDADDEWDSDMSLPEPPLS</sequence>
<dbReference type="EMBL" id="KN848066">
    <property type="protein sequence ID" value="KIY00880.1"/>
    <property type="molecule type" value="Genomic_DNA"/>
</dbReference>
<dbReference type="GeneID" id="27709292"/>
<protein>
    <submittedName>
        <fullName evidence="2">Uncharacterized protein</fullName>
    </submittedName>
</protein>
<dbReference type="Proteomes" id="UP000053411">
    <property type="component" value="Unassembled WGS sequence"/>
</dbReference>
<dbReference type="AlphaFoldDB" id="A0A0D2KCK3"/>
<feature type="region of interest" description="Disordered" evidence="1">
    <location>
        <begin position="417"/>
        <end position="455"/>
    </location>
</feature>
<evidence type="ECO:0000256" key="1">
    <source>
        <dbReference type="SAM" id="MobiDB-lite"/>
    </source>
</evidence>
<gene>
    <name evidence="2" type="ORF">Z520_03546</name>
</gene>
<feature type="compositionally biased region" description="Polar residues" evidence="1">
    <location>
        <begin position="48"/>
        <end position="63"/>
    </location>
</feature>
<reference evidence="2 3" key="1">
    <citation type="submission" date="2015-01" db="EMBL/GenBank/DDBJ databases">
        <title>The Genome Sequence of Fonsecaea multimorphosa CBS 102226.</title>
        <authorList>
            <consortium name="The Broad Institute Genomics Platform"/>
            <person name="Cuomo C."/>
            <person name="de Hoog S."/>
            <person name="Gorbushina A."/>
            <person name="Stielow B."/>
            <person name="Teixiera M."/>
            <person name="Abouelleil A."/>
            <person name="Chapman S.B."/>
            <person name="Priest M."/>
            <person name="Young S.K."/>
            <person name="Wortman J."/>
            <person name="Nusbaum C."/>
            <person name="Birren B."/>
        </authorList>
    </citation>
    <scope>NUCLEOTIDE SEQUENCE [LARGE SCALE GENOMIC DNA]</scope>
    <source>
        <strain evidence="2 3">CBS 102226</strain>
    </source>
</reference>
<dbReference type="RefSeq" id="XP_016635002.1">
    <property type="nucleotide sequence ID" value="XM_016774056.1"/>
</dbReference>
<organism evidence="2 3">
    <name type="scientific">Fonsecaea multimorphosa CBS 102226</name>
    <dbReference type="NCBI Taxonomy" id="1442371"/>
    <lineage>
        <taxon>Eukaryota</taxon>
        <taxon>Fungi</taxon>
        <taxon>Dikarya</taxon>
        <taxon>Ascomycota</taxon>
        <taxon>Pezizomycotina</taxon>
        <taxon>Eurotiomycetes</taxon>
        <taxon>Chaetothyriomycetidae</taxon>
        <taxon>Chaetothyriales</taxon>
        <taxon>Herpotrichiellaceae</taxon>
        <taxon>Fonsecaea</taxon>
    </lineage>
</organism>
<dbReference type="VEuPathDB" id="FungiDB:Z520_03546"/>
<evidence type="ECO:0000313" key="2">
    <source>
        <dbReference type="EMBL" id="KIY00880.1"/>
    </source>
</evidence>